<sequence>MAQLRGPGSMTGVNLLAKVYDNGVTKDGKARFVDAQIDARDQRGPGQTNLHLTSQRVTDKDGKTRYNNGAAYSTGQFEEIVKAAGPNFEPITNKDGAEIGRIYAVKANVMPSTKGNGLVLNTKSLEQSDFKVDGQTMDNQFASMKAAKEAAEAAKASRAKEAPAVEAQAEAEAPEQSIDVPLFEEAGLEEPAVG</sequence>
<evidence type="ECO:0008006" key="6">
    <source>
        <dbReference type="Google" id="ProtNLM"/>
    </source>
</evidence>
<gene>
    <name evidence="2" type="ORF">J2S90_001727</name>
    <name evidence="3" type="ORF">J2S93_002226</name>
</gene>
<comment type="caution">
    <text evidence="2">The sequence shown here is derived from an EMBL/GenBank/DDBJ whole genome shotgun (WGS) entry which is preliminary data.</text>
</comment>
<dbReference type="RefSeq" id="WP_306960680.1">
    <property type="nucleotide sequence ID" value="NZ_JAUSRG010000003.1"/>
</dbReference>
<feature type="region of interest" description="Disordered" evidence="1">
    <location>
        <begin position="153"/>
        <end position="194"/>
    </location>
</feature>
<organism evidence="2 5">
    <name type="scientific">Arthrobacter bambusae</name>
    <dbReference type="NCBI Taxonomy" id="1338426"/>
    <lineage>
        <taxon>Bacteria</taxon>
        <taxon>Bacillati</taxon>
        <taxon>Actinomycetota</taxon>
        <taxon>Actinomycetes</taxon>
        <taxon>Micrococcales</taxon>
        <taxon>Micrococcaceae</taxon>
        <taxon>Arthrobacter</taxon>
    </lineage>
</organism>
<dbReference type="EMBL" id="JAUSTF010000004">
    <property type="protein sequence ID" value="MDQ0180799.1"/>
    <property type="molecule type" value="Genomic_DNA"/>
</dbReference>
<accession>A0AAW8DGI1</accession>
<dbReference type="EMBL" id="JAUSRG010000003">
    <property type="protein sequence ID" value="MDP9904772.1"/>
    <property type="molecule type" value="Genomic_DNA"/>
</dbReference>
<feature type="compositionally biased region" description="Low complexity" evidence="1">
    <location>
        <begin position="164"/>
        <end position="176"/>
    </location>
</feature>
<evidence type="ECO:0000313" key="2">
    <source>
        <dbReference type="EMBL" id="MDP9904772.1"/>
    </source>
</evidence>
<evidence type="ECO:0000313" key="4">
    <source>
        <dbReference type="Proteomes" id="UP001230951"/>
    </source>
</evidence>
<reference evidence="2 4" key="1">
    <citation type="submission" date="2023-07" db="EMBL/GenBank/DDBJ databases">
        <title>Sorghum-associated microbial communities from plants grown in Nebraska, USA.</title>
        <authorList>
            <person name="Schachtman D."/>
        </authorList>
    </citation>
    <scope>NUCLEOTIDE SEQUENCE</scope>
    <source>
        <strain evidence="2">DS1006</strain>
        <strain evidence="3 4">DS1016</strain>
    </source>
</reference>
<evidence type="ECO:0000313" key="5">
    <source>
        <dbReference type="Proteomes" id="UP001242995"/>
    </source>
</evidence>
<evidence type="ECO:0000313" key="3">
    <source>
        <dbReference type="EMBL" id="MDQ0180799.1"/>
    </source>
</evidence>
<protein>
    <recommendedName>
        <fullName evidence="6">Single-stranded DNA-binding protein</fullName>
    </recommendedName>
</protein>
<evidence type="ECO:0000256" key="1">
    <source>
        <dbReference type="SAM" id="MobiDB-lite"/>
    </source>
</evidence>
<dbReference type="Proteomes" id="UP001242995">
    <property type="component" value="Unassembled WGS sequence"/>
</dbReference>
<dbReference type="AlphaFoldDB" id="A0AAW8DGI1"/>
<proteinExistence type="predicted"/>
<name>A0AAW8DGI1_9MICC</name>
<keyword evidence="4" id="KW-1185">Reference proteome</keyword>
<dbReference type="Proteomes" id="UP001230951">
    <property type="component" value="Unassembled WGS sequence"/>
</dbReference>